<name>A0AA52EFQ6_9PROT</name>
<dbReference type="Gene3D" id="3.30.420.40">
    <property type="match status" value="1"/>
</dbReference>
<evidence type="ECO:0000256" key="3">
    <source>
        <dbReference type="ARBA" id="ARBA00022777"/>
    </source>
</evidence>
<gene>
    <name evidence="5" type="ORF">QGN29_11990</name>
</gene>
<organism evidence="5 6">
    <name type="scientific">Temperatibacter marinus</name>
    <dbReference type="NCBI Taxonomy" id="1456591"/>
    <lineage>
        <taxon>Bacteria</taxon>
        <taxon>Pseudomonadati</taxon>
        <taxon>Pseudomonadota</taxon>
        <taxon>Alphaproteobacteria</taxon>
        <taxon>Kordiimonadales</taxon>
        <taxon>Temperatibacteraceae</taxon>
        <taxon>Temperatibacter</taxon>
    </lineage>
</organism>
<dbReference type="PANTHER" id="PTHR10196">
    <property type="entry name" value="SUGAR KINASE"/>
    <property type="match status" value="1"/>
</dbReference>
<reference evidence="5" key="1">
    <citation type="submission" date="2023-04" db="EMBL/GenBank/DDBJ databases">
        <title>Complete genome sequence of Temperatibacter marinus.</title>
        <authorList>
            <person name="Rong J.-C."/>
            <person name="Yi M.-L."/>
            <person name="Zhao Q."/>
        </authorList>
    </citation>
    <scope>NUCLEOTIDE SEQUENCE</scope>
    <source>
        <strain evidence="5">NBRC 110045</strain>
    </source>
</reference>
<dbReference type="GO" id="GO:0004370">
    <property type="term" value="F:glycerol kinase activity"/>
    <property type="evidence" value="ECO:0007669"/>
    <property type="project" value="TreeGrafter"/>
</dbReference>
<evidence type="ECO:0000259" key="4">
    <source>
        <dbReference type="Pfam" id="PF00370"/>
    </source>
</evidence>
<dbReference type="Pfam" id="PF00370">
    <property type="entry name" value="FGGY_N"/>
    <property type="match status" value="1"/>
</dbReference>
<dbReference type="RefSeq" id="WP_310798104.1">
    <property type="nucleotide sequence ID" value="NZ_CP123872.1"/>
</dbReference>
<dbReference type="InterPro" id="IPR043129">
    <property type="entry name" value="ATPase_NBD"/>
</dbReference>
<evidence type="ECO:0000256" key="2">
    <source>
        <dbReference type="ARBA" id="ARBA00022679"/>
    </source>
</evidence>
<dbReference type="AlphaFoldDB" id="A0AA52EFQ6"/>
<evidence type="ECO:0000313" key="6">
    <source>
        <dbReference type="Proteomes" id="UP001268683"/>
    </source>
</evidence>
<dbReference type="KEGG" id="tmk:QGN29_11990"/>
<feature type="domain" description="Carbohydrate kinase FGGY N-terminal" evidence="4">
    <location>
        <begin position="14"/>
        <end position="75"/>
    </location>
</feature>
<evidence type="ECO:0000256" key="1">
    <source>
        <dbReference type="ARBA" id="ARBA00009156"/>
    </source>
</evidence>
<comment type="similarity">
    <text evidence="1">Belongs to the FGGY kinase family.</text>
</comment>
<dbReference type="GO" id="GO:0019563">
    <property type="term" value="P:glycerol catabolic process"/>
    <property type="evidence" value="ECO:0007669"/>
    <property type="project" value="TreeGrafter"/>
</dbReference>
<evidence type="ECO:0000313" key="5">
    <source>
        <dbReference type="EMBL" id="WND02268.1"/>
    </source>
</evidence>
<dbReference type="Proteomes" id="UP001268683">
    <property type="component" value="Chromosome"/>
</dbReference>
<dbReference type="PANTHER" id="PTHR10196:SF69">
    <property type="entry name" value="GLYCEROL KINASE"/>
    <property type="match status" value="1"/>
</dbReference>
<dbReference type="SUPFAM" id="SSF53067">
    <property type="entry name" value="Actin-like ATPase domain"/>
    <property type="match status" value="1"/>
</dbReference>
<dbReference type="InterPro" id="IPR018484">
    <property type="entry name" value="FGGY_N"/>
</dbReference>
<proteinExistence type="inferred from homology"/>
<sequence>MDRLLLGGKIMDFIIALDQGTSSTRALAFDTEGALLAVSQVDFKQYYPHSGWVEHDAKEIWHTTIEVLQELEAKMNLLGGAPSSSWHYESERDNHSLG</sequence>
<dbReference type="EMBL" id="CP123872">
    <property type="protein sequence ID" value="WND02268.1"/>
    <property type="molecule type" value="Genomic_DNA"/>
</dbReference>
<protein>
    <submittedName>
        <fullName evidence="5">FGGY family carbohydrate kinase</fullName>
    </submittedName>
</protein>
<dbReference type="GO" id="GO:0005829">
    <property type="term" value="C:cytosol"/>
    <property type="evidence" value="ECO:0007669"/>
    <property type="project" value="TreeGrafter"/>
</dbReference>
<keyword evidence="6" id="KW-1185">Reference proteome</keyword>
<keyword evidence="2" id="KW-0808">Transferase</keyword>
<accession>A0AA52EFQ6</accession>
<keyword evidence="3 5" id="KW-0418">Kinase</keyword>